<evidence type="ECO:0000256" key="6">
    <source>
        <dbReference type="ARBA" id="ARBA00023163"/>
    </source>
</evidence>
<dbReference type="PANTHER" id="PTHR33202">
    <property type="entry name" value="ZINC UPTAKE REGULATION PROTEIN"/>
    <property type="match status" value="1"/>
</dbReference>
<evidence type="ECO:0000256" key="4">
    <source>
        <dbReference type="ARBA" id="ARBA00023015"/>
    </source>
</evidence>
<dbReference type="InterPro" id="IPR002481">
    <property type="entry name" value="FUR"/>
</dbReference>
<accession>A0ABS8NA51</accession>
<evidence type="ECO:0000256" key="3">
    <source>
        <dbReference type="ARBA" id="ARBA00022833"/>
    </source>
</evidence>
<name>A0ABS8NA51_9CLOT</name>
<reference evidence="7" key="1">
    <citation type="submission" date="2021-11" db="EMBL/GenBank/DDBJ databases">
        <authorList>
            <person name="Qingchun L."/>
            <person name="Dong Z."/>
            <person name="Zongwei Q."/>
            <person name="Jia Z."/>
            <person name="Duotao L."/>
        </authorList>
    </citation>
    <scope>NUCLEOTIDE SEQUENCE</scope>
    <source>
        <strain evidence="7">WLY-B-L2</strain>
    </source>
</reference>
<evidence type="ECO:0000256" key="1">
    <source>
        <dbReference type="ARBA" id="ARBA00007957"/>
    </source>
</evidence>
<keyword evidence="5" id="KW-0238">DNA-binding</keyword>
<organism evidence="7 8">
    <name type="scientific">Clostridium aromativorans</name>
    <dbReference type="NCBI Taxonomy" id="2836848"/>
    <lineage>
        <taxon>Bacteria</taxon>
        <taxon>Bacillati</taxon>
        <taxon>Bacillota</taxon>
        <taxon>Clostridia</taxon>
        <taxon>Eubacteriales</taxon>
        <taxon>Clostridiaceae</taxon>
        <taxon>Clostridium</taxon>
    </lineage>
</organism>
<keyword evidence="3" id="KW-0862">Zinc</keyword>
<sequence>MEKIKHLEYFEKIIIDNGIIMTPQRRAILDVLFTNRKRHLTVEEIWHQAKNIFSQIGIPTVYRTVNQLESIGILYKIMVQGNCCKYQLTDHEEKNKHRHFICTRCGSITDIYLPEMSMTEQQIENRYHVKIENQNIIYYGLCTQCIQVSEE</sequence>
<dbReference type="Gene3D" id="1.10.10.10">
    <property type="entry name" value="Winged helix-like DNA-binding domain superfamily/Winged helix DNA-binding domain"/>
    <property type="match status" value="1"/>
</dbReference>
<dbReference type="Proteomes" id="UP001165422">
    <property type="component" value="Unassembled WGS sequence"/>
</dbReference>
<protein>
    <submittedName>
        <fullName evidence="7">Transcriptional repressor</fullName>
    </submittedName>
</protein>
<dbReference type="InterPro" id="IPR036388">
    <property type="entry name" value="WH-like_DNA-bd_sf"/>
</dbReference>
<dbReference type="CDD" id="cd07153">
    <property type="entry name" value="Fur_like"/>
    <property type="match status" value="1"/>
</dbReference>
<dbReference type="PANTHER" id="PTHR33202:SF7">
    <property type="entry name" value="FERRIC UPTAKE REGULATION PROTEIN"/>
    <property type="match status" value="1"/>
</dbReference>
<dbReference type="Pfam" id="PF01475">
    <property type="entry name" value="FUR"/>
    <property type="match status" value="1"/>
</dbReference>
<keyword evidence="8" id="KW-1185">Reference proteome</keyword>
<comment type="similarity">
    <text evidence="1">Belongs to the Fur family.</text>
</comment>
<proteinExistence type="inferred from homology"/>
<comment type="caution">
    <text evidence="7">The sequence shown here is derived from an EMBL/GenBank/DDBJ whole genome shotgun (WGS) entry which is preliminary data.</text>
</comment>
<keyword evidence="2" id="KW-0678">Repressor</keyword>
<evidence type="ECO:0000256" key="5">
    <source>
        <dbReference type="ARBA" id="ARBA00023125"/>
    </source>
</evidence>
<evidence type="ECO:0000313" key="7">
    <source>
        <dbReference type="EMBL" id="MCC9296682.1"/>
    </source>
</evidence>
<keyword evidence="4" id="KW-0805">Transcription regulation</keyword>
<dbReference type="InterPro" id="IPR043135">
    <property type="entry name" value="Fur_C"/>
</dbReference>
<dbReference type="InterPro" id="IPR036390">
    <property type="entry name" value="WH_DNA-bd_sf"/>
</dbReference>
<dbReference type="EMBL" id="JAJJPB010000042">
    <property type="protein sequence ID" value="MCC9296682.1"/>
    <property type="molecule type" value="Genomic_DNA"/>
</dbReference>
<keyword evidence="6" id="KW-0804">Transcription</keyword>
<gene>
    <name evidence="7" type="ORF">LN736_17740</name>
</gene>
<evidence type="ECO:0000313" key="8">
    <source>
        <dbReference type="Proteomes" id="UP001165422"/>
    </source>
</evidence>
<dbReference type="RefSeq" id="WP_179977751.1">
    <property type="nucleotide sequence ID" value="NZ_JAJJPB010000042.1"/>
</dbReference>
<dbReference type="Gene3D" id="3.30.1490.190">
    <property type="match status" value="1"/>
</dbReference>
<evidence type="ECO:0000256" key="2">
    <source>
        <dbReference type="ARBA" id="ARBA00022491"/>
    </source>
</evidence>
<dbReference type="SUPFAM" id="SSF46785">
    <property type="entry name" value="Winged helix' DNA-binding domain"/>
    <property type="match status" value="1"/>
</dbReference>